<feature type="compositionally biased region" description="Low complexity" evidence="1">
    <location>
        <begin position="80"/>
        <end position="95"/>
    </location>
</feature>
<comment type="caution">
    <text evidence="2">The sequence shown here is derived from an EMBL/GenBank/DDBJ whole genome shotgun (WGS) entry which is preliminary data.</text>
</comment>
<feature type="compositionally biased region" description="Basic residues" evidence="1">
    <location>
        <begin position="1"/>
        <end position="10"/>
    </location>
</feature>
<feature type="region of interest" description="Disordered" evidence="1">
    <location>
        <begin position="64"/>
        <end position="104"/>
    </location>
</feature>
<dbReference type="AlphaFoldDB" id="A0A8X7SSS9"/>
<evidence type="ECO:0000313" key="2">
    <source>
        <dbReference type="EMBL" id="KAE8238336.1"/>
    </source>
</evidence>
<sequence>MSPSRARRARHDTPIAPKNGPGRLDHGQERPKFTVDTIVDTKPGLPPNTRSTIAMQHPRYPGIQLSFTDAGADGGTPMLSPSSSSQTAISSSHTSPAHKQHRTKTPLRLYLKKDQVARIGIPLPSTAGDDQHRPVLHHHKPCSQRCPFARPHHQQGYPYTYSPTRDPYFSDDRPVPLLATHNINTHKPTTPLSAAPVQPPSRPDLALRKPARSKRPATSFQLRWGITKSDHIPQNTQGRNPLDQVG</sequence>
<reference evidence="2" key="1">
    <citation type="submission" date="2016-04" db="EMBL/GenBank/DDBJ databases">
        <authorList>
            <person name="Nguyen H.D."/>
            <person name="Samba Siva P."/>
            <person name="Cullis J."/>
            <person name="Levesque C.A."/>
            <person name="Hambleton S."/>
        </authorList>
    </citation>
    <scope>NUCLEOTIDE SEQUENCE</scope>
    <source>
        <strain evidence="2">DAOMC 236426</strain>
    </source>
</reference>
<dbReference type="EMBL" id="LWDE02002155">
    <property type="protein sequence ID" value="KAE8238336.1"/>
    <property type="molecule type" value="Genomic_DNA"/>
</dbReference>
<gene>
    <name evidence="2" type="ORF">A4X06_0g8849</name>
</gene>
<organism evidence="2 3">
    <name type="scientific">Tilletia controversa</name>
    <name type="common">dwarf bunt fungus</name>
    <dbReference type="NCBI Taxonomy" id="13291"/>
    <lineage>
        <taxon>Eukaryota</taxon>
        <taxon>Fungi</taxon>
        <taxon>Dikarya</taxon>
        <taxon>Basidiomycota</taxon>
        <taxon>Ustilaginomycotina</taxon>
        <taxon>Exobasidiomycetes</taxon>
        <taxon>Tilletiales</taxon>
        <taxon>Tilletiaceae</taxon>
        <taxon>Tilletia</taxon>
    </lineage>
</organism>
<dbReference type="Proteomes" id="UP000077684">
    <property type="component" value="Unassembled WGS sequence"/>
</dbReference>
<name>A0A8X7SSS9_9BASI</name>
<evidence type="ECO:0000256" key="1">
    <source>
        <dbReference type="SAM" id="MobiDB-lite"/>
    </source>
</evidence>
<feature type="region of interest" description="Disordered" evidence="1">
    <location>
        <begin position="153"/>
        <end position="246"/>
    </location>
</feature>
<accession>A0A8X7SSS9</accession>
<reference evidence="2" key="2">
    <citation type="journal article" date="2019" name="IMA Fungus">
        <title>Genome sequencing and comparison of five Tilletia species to identify candidate genes for the detection of regulated species infecting wheat.</title>
        <authorList>
            <person name="Nguyen H.D.T."/>
            <person name="Sultana T."/>
            <person name="Kesanakurti P."/>
            <person name="Hambleton S."/>
        </authorList>
    </citation>
    <scope>NUCLEOTIDE SEQUENCE</scope>
    <source>
        <strain evidence="2">DAOMC 236426</strain>
    </source>
</reference>
<keyword evidence="3" id="KW-1185">Reference proteome</keyword>
<proteinExistence type="predicted"/>
<feature type="region of interest" description="Disordered" evidence="1">
    <location>
        <begin position="1"/>
        <end position="31"/>
    </location>
</feature>
<feature type="compositionally biased region" description="Polar residues" evidence="1">
    <location>
        <begin position="181"/>
        <end position="192"/>
    </location>
</feature>
<protein>
    <submittedName>
        <fullName evidence="2">Uncharacterized protein</fullName>
    </submittedName>
</protein>
<evidence type="ECO:0000313" key="3">
    <source>
        <dbReference type="Proteomes" id="UP000077684"/>
    </source>
</evidence>